<dbReference type="GO" id="GO:0009089">
    <property type="term" value="P:lysine biosynthetic process via diaminopimelate"/>
    <property type="evidence" value="ECO:0007669"/>
    <property type="project" value="UniProtKB-UniRule"/>
</dbReference>
<feature type="binding site" evidence="12 15">
    <location>
        <position position="49"/>
    </location>
    <ligand>
        <name>pyruvate</name>
        <dbReference type="ChEBI" id="CHEBI:15361"/>
    </ligand>
</feature>
<dbReference type="EC" id="4.3.3.7" evidence="4 12"/>
<feature type="site" description="Part of a proton relay during catalysis" evidence="12">
    <location>
        <position position="111"/>
    </location>
</feature>
<protein>
    <recommendedName>
        <fullName evidence="4 12">4-hydroxy-tetrahydrodipicolinate synthase</fullName>
        <shortName evidence="12">HTPA synthase</shortName>
        <ecNumber evidence="4 12">4.3.3.7</ecNumber>
    </recommendedName>
</protein>
<dbReference type="PANTHER" id="PTHR12128:SF66">
    <property type="entry name" value="4-HYDROXY-2-OXOGLUTARATE ALDOLASE, MITOCHONDRIAL"/>
    <property type="match status" value="1"/>
</dbReference>
<dbReference type="Proteomes" id="UP000256253">
    <property type="component" value="Unassembled WGS sequence"/>
</dbReference>
<comment type="similarity">
    <text evidence="3 12 13">Belongs to the DapA family.</text>
</comment>
<comment type="function">
    <text evidence="1 12">Catalyzes the condensation of (S)-aspartate-beta-semialdehyde [(S)-ASA] and pyruvate to 4-hydroxy-tetrahydrodipicolinate (HTPA).</text>
</comment>
<reference evidence="16 17" key="1">
    <citation type="submission" date="2018-08" db="EMBL/GenBank/DDBJ databases">
        <title>Sequencing the genomes of 1000 actinobacteria strains.</title>
        <authorList>
            <person name="Klenk H.-P."/>
        </authorList>
    </citation>
    <scope>NUCLEOTIDE SEQUENCE [LARGE SCALE GENOMIC DNA]</scope>
    <source>
        <strain evidence="16 17">DSM 22967</strain>
    </source>
</reference>
<evidence type="ECO:0000256" key="1">
    <source>
        <dbReference type="ARBA" id="ARBA00003294"/>
    </source>
</evidence>
<evidence type="ECO:0000256" key="8">
    <source>
        <dbReference type="ARBA" id="ARBA00023154"/>
    </source>
</evidence>
<keyword evidence="7 12" id="KW-0220">Diaminopimelate biosynthesis</keyword>
<dbReference type="SMART" id="SM01130">
    <property type="entry name" value="DHDPS"/>
    <property type="match status" value="1"/>
</dbReference>
<dbReference type="PROSITE" id="PS00665">
    <property type="entry name" value="DHDPS_1"/>
    <property type="match status" value="1"/>
</dbReference>
<accession>A0A3D9UQQ2</accession>
<evidence type="ECO:0000256" key="12">
    <source>
        <dbReference type="HAMAP-Rule" id="MF_00418"/>
    </source>
</evidence>
<comment type="subunit">
    <text evidence="12">Homotetramer; dimer of dimers.</text>
</comment>
<dbReference type="PRINTS" id="PR00146">
    <property type="entry name" value="DHPICSNTHASE"/>
</dbReference>
<comment type="catalytic activity">
    <reaction evidence="11 12">
        <text>L-aspartate 4-semialdehyde + pyruvate = (2S,4S)-4-hydroxy-2,3,4,5-tetrahydrodipicolinate + H2O + H(+)</text>
        <dbReference type="Rhea" id="RHEA:34171"/>
        <dbReference type="ChEBI" id="CHEBI:15361"/>
        <dbReference type="ChEBI" id="CHEBI:15377"/>
        <dbReference type="ChEBI" id="CHEBI:15378"/>
        <dbReference type="ChEBI" id="CHEBI:67139"/>
        <dbReference type="ChEBI" id="CHEBI:537519"/>
        <dbReference type="EC" id="4.3.3.7"/>
    </reaction>
</comment>
<dbReference type="GO" id="GO:0005829">
    <property type="term" value="C:cytosol"/>
    <property type="evidence" value="ECO:0007669"/>
    <property type="project" value="TreeGrafter"/>
</dbReference>
<dbReference type="InterPro" id="IPR005263">
    <property type="entry name" value="DapA"/>
</dbReference>
<evidence type="ECO:0000256" key="11">
    <source>
        <dbReference type="ARBA" id="ARBA00047836"/>
    </source>
</evidence>
<dbReference type="SUPFAM" id="SSF51569">
    <property type="entry name" value="Aldolase"/>
    <property type="match status" value="1"/>
</dbReference>
<dbReference type="GO" id="GO:0019877">
    <property type="term" value="P:diaminopimelate biosynthetic process"/>
    <property type="evidence" value="ECO:0007669"/>
    <property type="project" value="UniProtKB-UniRule"/>
</dbReference>
<dbReference type="AlphaFoldDB" id="A0A3D9UQQ2"/>
<dbReference type="PANTHER" id="PTHR12128">
    <property type="entry name" value="DIHYDRODIPICOLINATE SYNTHASE"/>
    <property type="match status" value="1"/>
</dbReference>
<dbReference type="OrthoDB" id="9782828at2"/>
<comment type="subcellular location">
    <subcellularLocation>
        <location evidence="12">Cytoplasm</location>
    </subcellularLocation>
</comment>
<sequence length="295" mass="30703">MTDNPFGRMITAMVTPMKSDGSIDYDAVQALAAHLVDNGHDGLVVNGTTGESATTTDEENVATIKAVVEAVGDRVPVTAGVGTNDTAHSVAAAKALVGAGADNVLVVTPYYNKPPQDGIVEHVRAIAQAADVPVMLYDIPGRSAIPMESATIAKMAQIPQVRAMKDAKADLYASSKLIAETDLLWFSGDDVLAFSWLALGAVGHVAVTGHVAGNEFAAMIAAIDKGDLAEGRRIHQKLIPVMDAIMGVTQGAIMAKAALAIQGVIPSDFCRLPLLPATDEQRTIVRDALTKAGLL</sequence>
<dbReference type="UniPathway" id="UPA00034">
    <property type="reaction ID" value="UER00017"/>
</dbReference>
<evidence type="ECO:0000313" key="17">
    <source>
        <dbReference type="Proteomes" id="UP000256253"/>
    </source>
</evidence>
<keyword evidence="10 12" id="KW-0704">Schiff base</keyword>
<comment type="caution">
    <text evidence="16">The sequence shown here is derived from an EMBL/GenBank/DDBJ whole genome shotgun (WGS) entry which is preliminary data.</text>
</comment>
<dbReference type="EMBL" id="QTUA01000001">
    <property type="protein sequence ID" value="REF31596.1"/>
    <property type="molecule type" value="Genomic_DNA"/>
</dbReference>
<evidence type="ECO:0000256" key="4">
    <source>
        <dbReference type="ARBA" id="ARBA00012086"/>
    </source>
</evidence>
<dbReference type="Gene3D" id="3.20.20.70">
    <property type="entry name" value="Aldolase class I"/>
    <property type="match status" value="1"/>
</dbReference>
<feature type="site" description="Part of a proton relay during catalysis" evidence="12">
    <location>
        <position position="48"/>
    </location>
</feature>
<evidence type="ECO:0000256" key="10">
    <source>
        <dbReference type="ARBA" id="ARBA00023270"/>
    </source>
</evidence>
<evidence type="ECO:0000256" key="13">
    <source>
        <dbReference type="PIRNR" id="PIRNR001365"/>
    </source>
</evidence>
<comment type="caution">
    <text evidence="12">Was originally thought to be a dihydrodipicolinate synthase (DHDPS), catalyzing the condensation of (S)-aspartate-beta-semialdehyde [(S)-ASA] and pyruvate to dihydrodipicolinate (DHDP). However, it was shown in E.coli that the product of the enzymatic reaction is not dihydrodipicolinate but in fact (4S)-4-hydroxy-2,3,4,5-tetrahydro-(2S)-dipicolinic acid (HTPA), and that the consecutive dehydration reaction leading to DHDP is not spontaneous but catalyzed by DapB.</text>
</comment>
<evidence type="ECO:0000256" key="2">
    <source>
        <dbReference type="ARBA" id="ARBA00005120"/>
    </source>
</evidence>
<dbReference type="GO" id="GO:0008840">
    <property type="term" value="F:4-hydroxy-tetrahydrodipicolinate synthase activity"/>
    <property type="evidence" value="ECO:0007669"/>
    <property type="project" value="UniProtKB-UniRule"/>
</dbReference>
<evidence type="ECO:0000256" key="3">
    <source>
        <dbReference type="ARBA" id="ARBA00007592"/>
    </source>
</evidence>
<gene>
    <name evidence="12" type="primary">dapA</name>
    <name evidence="16" type="ORF">DFJ65_2667</name>
</gene>
<feature type="active site" description="Schiff-base intermediate with substrate" evidence="12 14">
    <location>
        <position position="165"/>
    </location>
</feature>
<dbReference type="NCBIfam" id="TIGR00674">
    <property type="entry name" value="dapA"/>
    <property type="match status" value="1"/>
</dbReference>
<dbReference type="CDD" id="cd00950">
    <property type="entry name" value="DHDPS"/>
    <property type="match status" value="1"/>
</dbReference>
<evidence type="ECO:0000256" key="9">
    <source>
        <dbReference type="ARBA" id="ARBA00023239"/>
    </source>
</evidence>
<keyword evidence="8 12" id="KW-0457">Lysine biosynthesis</keyword>
<evidence type="ECO:0000256" key="5">
    <source>
        <dbReference type="ARBA" id="ARBA00022490"/>
    </source>
</evidence>
<dbReference type="Pfam" id="PF00701">
    <property type="entry name" value="DHDPS"/>
    <property type="match status" value="1"/>
</dbReference>
<keyword evidence="9 12" id="KW-0456">Lyase</keyword>
<proteinExistence type="inferred from homology"/>
<dbReference type="InterPro" id="IPR002220">
    <property type="entry name" value="DapA-like"/>
</dbReference>
<organism evidence="16 17">
    <name type="scientific">Calidifontibacter indicus</name>
    <dbReference type="NCBI Taxonomy" id="419650"/>
    <lineage>
        <taxon>Bacteria</taxon>
        <taxon>Bacillati</taxon>
        <taxon>Actinomycetota</taxon>
        <taxon>Actinomycetes</taxon>
        <taxon>Micrococcales</taxon>
        <taxon>Dermacoccaceae</taxon>
        <taxon>Calidifontibacter</taxon>
    </lineage>
</organism>
<keyword evidence="5 12" id="KW-0963">Cytoplasm</keyword>
<dbReference type="HAMAP" id="MF_00418">
    <property type="entry name" value="DapA"/>
    <property type="match status" value="1"/>
</dbReference>
<feature type="active site" description="Proton donor/acceptor" evidence="12 14">
    <location>
        <position position="137"/>
    </location>
</feature>
<name>A0A3D9UQQ2_9MICO</name>
<evidence type="ECO:0000256" key="15">
    <source>
        <dbReference type="PIRSR" id="PIRSR001365-2"/>
    </source>
</evidence>
<keyword evidence="6 12" id="KW-0028">Amino-acid biosynthesis</keyword>
<dbReference type="RefSeq" id="WP_115923410.1">
    <property type="nucleotide sequence ID" value="NZ_QTUA01000001.1"/>
</dbReference>
<feature type="binding site" evidence="12 15">
    <location>
        <position position="205"/>
    </location>
    <ligand>
        <name>pyruvate</name>
        <dbReference type="ChEBI" id="CHEBI:15361"/>
    </ligand>
</feature>
<evidence type="ECO:0000256" key="14">
    <source>
        <dbReference type="PIRSR" id="PIRSR001365-1"/>
    </source>
</evidence>
<dbReference type="PROSITE" id="PS00666">
    <property type="entry name" value="DHDPS_2"/>
    <property type="match status" value="1"/>
</dbReference>
<dbReference type="InterPro" id="IPR020624">
    <property type="entry name" value="Schiff_base-form_aldolases_CS"/>
</dbReference>
<evidence type="ECO:0000313" key="16">
    <source>
        <dbReference type="EMBL" id="REF31596.1"/>
    </source>
</evidence>
<keyword evidence="17" id="KW-1185">Reference proteome</keyword>
<dbReference type="InterPro" id="IPR013785">
    <property type="entry name" value="Aldolase_TIM"/>
</dbReference>
<dbReference type="PIRSF" id="PIRSF001365">
    <property type="entry name" value="DHDPS"/>
    <property type="match status" value="1"/>
</dbReference>
<evidence type="ECO:0000256" key="6">
    <source>
        <dbReference type="ARBA" id="ARBA00022605"/>
    </source>
</evidence>
<dbReference type="InterPro" id="IPR020625">
    <property type="entry name" value="Schiff_base-form_aldolases_AS"/>
</dbReference>
<evidence type="ECO:0000256" key="7">
    <source>
        <dbReference type="ARBA" id="ARBA00022915"/>
    </source>
</evidence>
<comment type="pathway">
    <text evidence="2 12">Amino-acid biosynthesis; L-lysine biosynthesis via DAP pathway; (S)-tetrahydrodipicolinate from L-aspartate: step 3/4.</text>
</comment>